<comment type="similarity">
    <text evidence="2">Belongs to the binding-protein-dependent transport system permease family. HisMQ subfamily.</text>
</comment>
<dbReference type="InterPro" id="IPR035906">
    <property type="entry name" value="MetI-like_sf"/>
</dbReference>
<feature type="transmembrane region" description="Helical" evidence="10">
    <location>
        <begin position="185"/>
        <end position="203"/>
    </location>
</feature>
<keyword evidence="3 10" id="KW-0813">Transport</keyword>
<name>A0AB39VYL0_9GAMM</name>
<dbReference type="InterPro" id="IPR043429">
    <property type="entry name" value="ArtM/GltK/GlnP/TcyL/YhdX-like"/>
</dbReference>
<dbReference type="EMBL" id="CP165628">
    <property type="protein sequence ID" value="XDU74332.1"/>
    <property type="molecule type" value="Genomic_DNA"/>
</dbReference>
<protein>
    <submittedName>
        <fullName evidence="12">Amino acid ABC transporter permease</fullName>
    </submittedName>
</protein>
<evidence type="ECO:0000256" key="10">
    <source>
        <dbReference type="RuleBase" id="RU363032"/>
    </source>
</evidence>
<dbReference type="Pfam" id="PF00528">
    <property type="entry name" value="BPD_transp_1"/>
    <property type="match status" value="1"/>
</dbReference>
<keyword evidence="8 10" id="KW-1133">Transmembrane helix</keyword>
<keyword evidence="5" id="KW-0997">Cell inner membrane</keyword>
<evidence type="ECO:0000256" key="1">
    <source>
        <dbReference type="ARBA" id="ARBA00004429"/>
    </source>
</evidence>
<proteinExistence type="inferred from homology"/>
<keyword evidence="7" id="KW-0029">Amino-acid transport</keyword>
<evidence type="ECO:0000256" key="9">
    <source>
        <dbReference type="ARBA" id="ARBA00023136"/>
    </source>
</evidence>
<keyword evidence="4" id="KW-1003">Cell membrane</keyword>
<accession>A0AB39VYL0</accession>
<evidence type="ECO:0000256" key="3">
    <source>
        <dbReference type="ARBA" id="ARBA00022448"/>
    </source>
</evidence>
<keyword evidence="9 10" id="KW-0472">Membrane</keyword>
<dbReference type="NCBIfam" id="TIGR01726">
    <property type="entry name" value="HEQRo_perm_3TM"/>
    <property type="match status" value="1"/>
</dbReference>
<dbReference type="InterPro" id="IPR000515">
    <property type="entry name" value="MetI-like"/>
</dbReference>
<sequence>MRSFGLPELLYVVEALRWTLALSAIGFIGGGLVGALIAVLRFADNRLINGVIIIYTQFFQGIPLLLLMLLCYYGISLIGIQLSPLQAAATALTINASAFLGVIWESALRSIPRTQWESGESLALRPWQTLRYIIAPQAIRLALPSTVGFLVQLVKESSLASVIGFVEITRAGQLVTNITFAPLEVFGVVAVLYFIICSLLSWLSRRLELSLRQAM</sequence>
<comment type="subcellular location">
    <subcellularLocation>
        <location evidence="1">Cell inner membrane</location>
        <topology evidence="1">Multi-pass membrane protein</topology>
    </subcellularLocation>
    <subcellularLocation>
        <location evidence="10">Cell membrane</location>
        <topology evidence="10">Multi-pass membrane protein</topology>
    </subcellularLocation>
</comment>
<dbReference type="CDD" id="cd06261">
    <property type="entry name" value="TM_PBP2"/>
    <property type="match status" value="1"/>
</dbReference>
<dbReference type="GO" id="GO:0022857">
    <property type="term" value="F:transmembrane transporter activity"/>
    <property type="evidence" value="ECO:0007669"/>
    <property type="project" value="InterPro"/>
</dbReference>
<evidence type="ECO:0000256" key="4">
    <source>
        <dbReference type="ARBA" id="ARBA00022475"/>
    </source>
</evidence>
<dbReference type="PANTHER" id="PTHR30614">
    <property type="entry name" value="MEMBRANE COMPONENT OF AMINO ACID ABC TRANSPORTER"/>
    <property type="match status" value="1"/>
</dbReference>
<keyword evidence="6 10" id="KW-0812">Transmembrane</keyword>
<feature type="transmembrane region" description="Helical" evidence="10">
    <location>
        <begin position="52"/>
        <end position="75"/>
    </location>
</feature>
<evidence type="ECO:0000256" key="6">
    <source>
        <dbReference type="ARBA" id="ARBA00022692"/>
    </source>
</evidence>
<feature type="transmembrane region" description="Helical" evidence="10">
    <location>
        <begin position="87"/>
        <end position="108"/>
    </location>
</feature>
<dbReference type="PROSITE" id="PS50928">
    <property type="entry name" value="ABC_TM1"/>
    <property type="match status" value="1"/>
</dbReference>
<dbReference type="RefSeq" id="WP_369790516.1">
    <property type="nucleotide sequence ID" value="NZ_CP165628.1"/>
</dbReference>
<evidence type="ECO:0000256" key="8">
    <source>
        <dbReference type="ARBA" id="ARBA00022989"/>
    </source>
</evidence>
<organism evidence="12">
    <name type="scientific">Rouxiella sp. WC2420</name>
    <dbReference type="NCBI Taxonomy" id="3234145"/>
    <lineage>
        <taxon>Bacteria</taxon>
        <taxon>Pseudomonadati</taxon>
        <taxon>Pseudomonadota</taxon>
        <taxon>Gammaproteobacteria</taxon>
        <taxon>Enterobacterales</taxon>
        <taxon>Yersiniaceae</taxon>
        <taxon>Rouxiella</taxon>
    </lineage>
</organism>
<dbReference type="SUPFAM" id="SSF161098">
    <property type="entry name" value="MetI-like"/>
    <property type="match status" value="1"/>
</dbReference>
<reference evidence="12" key="1">
    <citation type="submission" date="2024-07" db="EMBL/GenBank/DDBJ databases">
        <authorList>
            <person name="Biller S.J."/>
        </authorList>
    </citation>
    <scope>NUCLEOTIDE SEQUENCE</scope>
    <source>
        <strain evidence="12">WC2420</strain>
    </source>
</reference>
<feature type="transmembrane region" description="Helical" evidence="10">
    <location>
        <begin position="20"/>
        <end position="40"/>
    </location>
</feature>
<dbReference type="GO" id="GO:0043190">
    <property type="term" value="C:ATP-binding cassette (ABC) transporter complex"/>
    <property type="evidence" value="ECO:0007669"/>
    <property type="project" value="InterPro"/>
</dbReference>
<evidence type="ECO:0000256" key="7">
    <source>
        <dbReference type="ARBA" id="ARBA00022970"/>
    </source>
</evidence>
<evidence type="ECO:0000259" key="11">
    <source>
        <dbReference type="PROSITE" id="PS50928"/>
    </source>
</evidence>
<dbReference type="InterPro" id="IPR010065">
    <property type="entry name" value="AA_ABC_transptr_permease_3TM"/>
</dbReference>
<dbReference type="GO" id="GO:0006865">
    <property type="term" value="P:amino acid transport"/>
    <property type="evidence" value="ECO:0007669"/>
    <property type="project" value="UniProtKB-KW"/>
</dbReference>
<evidence type="ECO:0000256" key="2">
    <source>
        <dbReference type="ARBA" id="ARBA00010072"/>
    </source>
</evidence>
<dbReference type="AlphaFoldDB" id="A0AB39VYL0"/>
<evidence type="ECO:0000313" key="12">
    <source>
        <dbReference type="EMBL" id="XDU74332.1"/>
    </source>
</evidence>
<dbReference type="Gene3D" id="1.10.3720.10">
    <property type="entry name" value="MetI-like"/>
    <property type="match status" value="1"/>
</dbReference>
<evidence type="ECO:0000256" key="5">
    <source>
        <dbReference type="ARBA" id="ARBA00022519"/>
    </source>
</evidence>
<feature type="domain" description="ABC transmembrane type-1" evidence="11">
    <location>
        <begin position="16"/>
        <end position="204"/>
    </location>
</feature>
<dbReference type="PANTHER" id="PTHR30614:SF34">
    <property type="entry name" value="BLR6398 PROTEIN"/>
    <property type="match status" value="1"/>
</dbReference>
<gene>
    <name evidence="12" type="ORF">AB3G37_09775</name>
</gene>